<reference evidence="9" key="2">
    <citation type="submission" date="2020-05" db="UniProtKB">
        <authorList>
            <consortium name="EnsemblMetazoa"/>
        </authorList>
    </citation>
    <scope>IDENTIFICATION</scope>
    <source>
        <strain evidence="9">JHB</strain>
    </source>
</reference>
<evidence type="ECO:0000256" key="4">
    <source>
        <dbReference type="ARBA" id="ARBA00023157"/>
    </source>
</evidence>
<dbReference type="Proteomes" id="UP000002320">
    <property type="component" value="Unassembled WGS sequence"/>
</dbReference>
<dbReference type="SUPFAM" id="SSF53474">
    <property type="entry name" value="alpha/beta-Hydrolases"/>
    <property type="match status" value="1"/>
</dbReference>
<dbReference type="Pfam" id="PF00135">
    <property type="entry name" value="COesterase"/>
    <property type="match status" value="1"/>
</dbReference>
<dbReference type="PANTHER" id="PTHR43142:SF1">
    <property type="entry name" value="CARBOXYLIC ESTER HYDROLASE"/>
    <property type="match status" value="1"/>
</dbReference>
<evidence type="ECO:0000313" key="8">
    <source>
        <dbReference type="EMBL" id="EDS43964.1"/>
    </source>
</evidence>
<dbReference type="AlphaFoldDB" id="B0XAZ4"/>
<evidence type="ECO:0000313" key="10">
    <source>
        <dbReference type="Proteomes" id="UP000002320"/>
    </source>
</evidence>
<organism>
    <name type="scientific">Culex quinquefasciatus</name>
    <name type="common">Southern house mosquito</name>
    <name type="synonym">Culex pungens</name>
    <dbReference type="NCBI Taxonomy" id="7176"/>
    <lineage>
        <taxon>Eukaryota</taxon>
        <taxon>Metazoa</taxon>
        <taxon>Ecdysozoa</taxon>
        <taxon>Arthropoda</taxon>
        <taxon>Hexapoda</taxon>
        <taxon>Insecta</taxon>
        <taxon>Pterygota</taxon>
        <taxon>Neoptera</taxon>
        <taxon>Endopterygota</taxon>
        <taxon>Diptera</taxon>
        <taxon>Nematocera</taxon>
        <taxon>Culicoidea</taxon>
        <taxon>Culicidae</taxon>
        <taxon>Culicinae</taxon>
        <taxon>Culicini</taxon>
        <taxon>Culex</taxon>
        <taxon>Culex</taxon>
    </lineage>
</organism>
<protein>
    <recommendedName>
        <fullName evidence="6">Carboxylic ester hydrolase</fullName>
        <ecNumber evidence="6">3.1.1.-</ecNumber>
    </recommendedName>
</protein>
<proteinExistence type="inferred from homology"/>
<keyword evidence="4" id="KW-1015">Disulfide bond</keyword>
<evidence type="ECO:0000259" key="7">
    <source>
        <dbReference type="Pfam" id="PF00135"/>
    </source>
</evidence>
<dbReference type="InParanoid" id="B0XAZ4"/>
<dbReference type="VEuPathDB" id="VectorBase:CPIJ016683"/>
<evidence type="ECO:0000313" key="9">
    <source>
        <dbReference type="EnsemblMetazoa" id="CPIJ016683-PA"/>
    </source>
</evidence>
<evidence type="ECO:0000256" key="1">
    <source>
        <dbReference type="ARBA" id="ARBA00005964"/>
    </source>
</evidence>
<dbReference type="KEGG" id="cqu:CpipJ_CPIJ016683"/>
<dbReference type="GO" id="GO:0052689">
    <property type="term" value="F:carboxylic ester hydrolase activity"/>
    <property type="evidence" value="ECO:0007669"/>
    <property type="project" value="UniProtKB-KW"/>
</dbReference>
<dbReference type="ESTHER" id="culqu-b0xaz4">
    <property type="family name" value="Carb_B_Arthropoda"/>
</dbReference>
<dbReference type="EnsemblMetazoa" id="CPIJ016683-RA">
    <property type="protein sequence ID" value="CPIJ016683-PA"/>
    <property type="gene ID" value="CPIJ016683"/>
</dbReference>
<comment type="similarity">
    <text evidence="1 6">Belongs to the type-B carboxylesterase/lipase family.</text>
</comment>
<reference evidence="8" key="1">
    <citation type="submission" date="2007-03" db="EMBL/GenBank/DDBJ databases">
        <title>Annotation of Culex pipiens quinquefasciatus.</title>
        <authorList>
            <consortium name="The Broad Institute Genome Sequencing Platform"/>
            <person name="Atkinson P.W."/>
            <person name="Hemingway J."/>
            <person name="Christensen B.M."/>
            <person name="Higgs S."/>
            <person name="Kodira C."/>
            <person name="Hannick L."/>
            <person name="Megy K."/>
            <person name="O'Leary S."/>
            <person name="Pearson M."/>
            <person name="Haas B.J."/>
            <person name="Mauceli E."/>
            <person name="Wortman J.R."/>
            <person name="Lee N.H."/>
            <person name="Guigo R."/>
            <person name="Stanke M."/>
            <person name="Alvarado L."/>
            <person name="Amedeo P."/>
            <person name="Antoine C.H."/>
            <person name="Arensburger P."/>
            <person name="Bidwell S.L."/>
            <person name="Crawford M."/>
            <person name="Camaro F."/>
            <person name="Devon K."/>
            <person name="Engels R."/>
            <person name="Hammond M."/>
            <person name="Howarth C."/>
            <person name="Koehrsen M."/>
            <person name="Lawson D."/>
            <person name="Montgomery P."/>
            <person name="Nene V."/>
            <person name="Nusbaum C."/>
            <person name="Puiu D."/>
            <person name="Romero-Severson J."/>
            <person name="Severson D.W."/>
            <person name="Shumway M."/>
            <person name="Sisk P."/>
            <person name="Stolte C."/>
            <person name="Zeng Q."/>
            <person name="Eisenstadt E."/>
            <person name="Fraser-Liggett C."/>
            <person name="Strausberg R."/>
            <person name="Galagan J."/>
            <person name="Birren B."/>
            <person name="Collins F.H."/>
        </authorList>
    </citation>
    <scope>NUCLEOTIDE SEQUENCE [LARGE SCALE GENOMIC DNA]</scope>
    <source>
        <strain evidence="8">JHB</strain>
    </source>
</reference>
<sequence length="500" mass="56856">MLITSVLLIALQSTIVLSSSLSRCSVQFSEGSSSGVGVLNTTFNNVPYCEYLGVRYGEAGRFQDSSVYTPKGLENYTKYRSVCAQLDDMNRPILVIGEEDCFFVNIFSPEIKFREDGTRKLLPVLVFIHGGGFTIGSASFDVAGVDLLMEQEIVVVSINYRLDVLGFLHYPKLNITGNYGLKDQQTALRWINRYIESFGGDPSKLTLMGQSAGAASVNYHMYSDQSRGLFQQAALLSGSFLAPWAFSHDPEPRVEKYFEYLGLTEPTREDLLNRDFQQFFFLNDTSRWLAVVFNTIAFPWFVPTTDSSSDPNPFMTLTPYEMLVRKPILDVPLLVGHTLTEFELHLGYVKFYYSDFASYPNGKNETLTVMLDAIVHAMANYSADMGITRDRSEFFQKLGNIADMVFPVEYFLEKVIDRGQTAPIFVYRFDFDGKFGMYKHDMFKNAMKNASYGAIHGDDLGYIFTPYNAREALKRRDDFKEEWKIHREMVELVSNFVKNG</sequence>
<keyword evidence="2" id="KW-0719">Serine esterase</keyword>
<keyword evidence="5" id="KW-0325">Glycoprotein</keyword>
<keyword evidence="3 6" id="KW-0378">Hydrolase</keyword>
<keyword evidence="10" id="KW-1185">Reference proteome</keyword>
<gene>
    <name evidence="9" type="primary">6050163</name>
    <name evidence="8" type="ORF">CpipJ_CPIJ016683</name>
</gene>
<evidence type="ECO:0000256" key="2">
    <source>
        <dbReference type="ARBA" id="ARBA00022487"/>
    </source>
</evidence>
<dbReference type="EC" id="3.1.1.-" evidence="6"/>
<dbReference type="OMA" id="QFPCFLP"/>
<name>B0XAZ4_CULQU</name>
<dbReference type="Gene3D" id="3.40.50.1820">
    <property type="entry name" value="alpha/beta hydrolase"/>
    <property type="match status" value="1"/>
</dbReference>
<dbReference type="HOGENOM" id="CLU_006586_13_2_1"/>
<dbReference type="EMBL" id="DS232604">
    <property type="protein sequence ID" value="EDS43964.1"/>
    <property type="molecule type" value="Genomic_DNA"/>
</dbReference>
<evidence type="ECO:0000256" key="3">
    <source>
        <dbReference type="ARBA" id="ARBA00022801"/>
    </source>
</evidence>
<dbReference type="OrthoDB" id="3200163at2759"/>
<feature type="domain" description="Carboxylesterase type B" evidence="7">
    <location>
        <begin position="40"/>
        <end position="500"/>
    </location>
</feature>
<dbReference type="PANTHER" id="PTHR43142">
    <property type="entry name" value="CARBOXYLIC ESTER HYDROLASE"/>
    <property type="match status" value="1"/>
</dbReference>
<accession>B0XAZ4</accession>
<dbReference type="InterPro" id="IPR019826">
    <property type="entry name" value="Carboxylesterase_B_AS"/>
</dbReference>
<dbReference type="PROSITE" id="PS00122">
    <property type="entry name" value="CARBOXYLESTERASE_B_1"/>
    <property type="match status" value="1"/>
</dbReference>
<dbReference type="eggNOG" id="KOG1516">
    <property type="taxonomic scope" value="Eukaryota"/>
</dbReference>
<dbReference type="InterPro" id="IPR029058">
    <property type="entry name" value="AB_hydrolase_fold"/>
</dbReference>
<dbReference type="InterPro" id="IPR002018">
    <property type="entry name" value="CarbesteraseB"/>
</dbReference>
<keyword evidence="6" id="KW-0732">Signal</keyword>
<evidence type="ECO:0000256" key="6">
    <source>
        <dbReference type="RuleBase" id="RU361235"/>
    </source>
</evidence>
<feature type="chain" id="PRO_5011325982" description="Carboxylic ester hydrolase" evidence="6">
    <location>
        <begin position="19"/>
        <end position="500"/>
    </location>
</feature>
<feature type="signal peptide" evidence="6">
    <location>
        <begin position="1"/>
        <end position="18"/>
    </location>
</feature>
<evidence type="ECO:0000256" key="5">
    <source>
        <dbReference type="ARBA" id="ARBA00023180"/>
    </source>
</evidence>
<dbReference type="VEuPathDB" id="VectorBase:CQUJHB008137"/>